<dbReference type="GO" id="GO:0016760">
    <property type="term" value="F:cellulose synthase (UDP-forming) activity"/>
    <property type="evidence" value="ECO:0007669"/>
    <property type="project" value="InterPro"/>
</dbReference>
<evidence type="ECO:0000256" key="4">
    <source>
        <dbReference type="ARBA" id="ARBA00022692"/>
    </source>
</evidence>
<keyword evidence="2" id="KW-0328">Glycosyltransferase</keyword>
<dbReference type="EMBL" id="JACGCM010001189">
    <property type="protein sequence ID" value="KAF6159644.1"/>
    <property type="molecule type" value="Genomic_DNA"/>
</dbReference>
<reference evidence="8 9" key="1">
    <citation type="journal article" date="2020" name="IScience">
        <title>Genome Sequencing of the Endangered Kingdonia uniflora (Circaeasteraceae, Ranunculales) Reveals Potential Mechanisms of Evolutionary Specialization.</title>
        <authorList>
            <person name="Sun Y."/>
            <person name="Deng T."/>
            <person name="Zhang A."/>
            <person name="Moore M.J."/>
            <person name="Landis J.B."/>
            <person name="Lin N."/>
            <person name="Zhang H."/>
            <person name="Zhang X."/>
            <person name="Huang J."/>
            <person name="Zhang X."/>
            <person name="Sun H."/>
            <person name="Wang H."/>
        </authorList>
    </citation>
    <scope>NUCLEOTIDE SEQUENCE [LARGE SCALE GENOMIC DNA]</scope>
    <source>
        <strain evidence="8">TB1705</strain>
        <tissue evidence="8">Leaf</tissue>
    </source>
</reference>
<keyword evidence="3" id="KW-0808">Transferase</keyword>
<dbReference type="InterPro" id="IPR005150">
    <property type="entry name" value="Cellulose_synth"/>
</dbReference>
<keyword evidence="4" id="KW-0812">Transmembrane</keyword>
<sequence>MLTFEALSETSEFAKKWVPFCKKFNVEPRAPEFYFAHKLDYLKDKIVPLFVKERRAIKTVNTHSRRANIVVKFIDHYGFTVEGNVVDFSFVIIDARVRNIFALSLKRPNCWIMMVVPPARREIELFNFFSVTTDASTTSTMPGTSAVVAASKAADDNGAAAATKTAQGMILINKFQVFHRFHVLEILVKHII</sequence>
<evidence type="ECO:0000256" key="1">
    <source>
        <dbReference type="ARBA" id="ARBA00004308"/>
    </source>
</evidence>
<evidence type="ECO:0000256" key="3">
    <source>
        <dbReference type="ARBA" id="ARBA00022679"/>
    </source>
</evidence>
<proteinExistence type="predicted"/>
<evidence type="ECO:0000256" key="2">
    <source>
        <dbReference type="ARBA" id="ARBA00022676"/>
    </source>
</evidence>
<dbReference type="GO" id="GO:0012505">
    <property type="term" value="C:endomembrane system"/>
    <property type="evidence" value="ECO:0007669"/>
    <property type="project" value="UniProtKB-SubCell"/>
</dbReference>
<organism evidence="8 9">
    <name type="scientific">Kingdonia uniflora</name>
    <dbReference type="NCBI Taxonomy" id="39325"/>
    <lineage>
        <taxon>Eukaryota</taxon>
        <taxon>Viridiplantae</taxon>
        <taxon>Streptophyta</taxon>
        <taxon>Embryophyta</taxon>
        <taxon>Tracheophyta</taxon>
        <taxon>Spermatophyta</taxon>
        <taxon>Magnoliopsida</taxon>
        <taxon>Ranunculales</taxon>
        <taxon>Circaeasteraceae</taxon>
        <taxon>Kingdonia</taxon>
    </lineage>
</organism>
<comment type="subcellular location">
    <subcellularLocation>
        <location evidence="1">Endomembrane system</location>
    </subcellularLocation>
</comment>
<dbReference type="GO" id="GO:0071555">
    <property type="term" value="P:cell wall organization"/>
    <property type="evidence" value="ECO:0007669"/>
    <property type="project" value="UniProtKB-KW"/>
</dbReference>
<accession>A0A7J7MXW2</accession>
<dbReference type="OrthoDB" id="72851at2759"/>
<gene>
    <name evidence="8" type="ORF">GIB67_034606</name>
</gene>
<keyword evidence="5" id="KW-1133">Transmembrane helix</keyword>
<dbReference type="AlphaFoldDB" id="A0A7J7MXW2"/>
<evidence type="ECO:0000313" key="9">
    <source>
        <dbReference type="Proteomes" id="UP000541444"/>
    </source>
</evidence>
<evidence type="ECO:0000256" key="7">
    <source>
        <dbReference type="ARBA" id="ARBA00023316"/>
    </source>
</evidence>
<keyword evidence="6" id="KW-0472">Membrane</keyword>
<dbReference type="GO" id="GO:0030244">
    <property type="term" value="P:cellulose biosynthetic process"/>
    <property type="evidence" value="ECO:0007669"/>
    <property type="project" value="InterPro"/>
</dbReference>
<dbReference type="Proteomes" id="UP000541444">
    <property type="component" value="Unassembled WGS sequence"/>
</dbReference>
<dbReference type="PANTHER" id="PTHR13301">
    <property type="entry name" value="X-BOX TRANSCRIPTION FACTOR-RELATED"/>
    <property type="match status" value="1"/>
</dbReference>
<dbReference type="GO" id="GO:0016020">
    <property type="term" value="C:membrane"/>
    <property type="evidence" value="ECO:0007669"/>
    <property type="project" value="InterPro"/>
</dbReference>
<evidence type="ECO:0000256" key="5">
    <source>
        <dbReference type="ARBA" id="ARBA00022989"/>
    </source>
</evidence>
<keyword evidence="7" id="KW-0961">Cell wall biogenesis/degradation</keyword>
<protein>
    <submittedName>
        <fullName evidence="8">Uncharacterized protein</fullName>
    </submittedName>
</protein>
<evidence type="ECO:0000313" key="8">
    <source>
        <dbReference type="EMBL" id="KAF6159644.1"/>
    </source>
</evidence>
<dbReference type="Pfam" id="PF03552">
    <property type="entry name" value="Cellulose_synt"/>
    <property type="match status" value="1"/>
</dbReference>
<name>A0A7J7MXW2_9MAGN</name>
<keyword evidence="9" id="KW-1185">Reference proteome</keyword>
<evidence type="ECO:0000256" key="6">
    <source>
        <dbReference type="ARBA" id="ARBA00023136"/>
    </source>
</evidence>
<comment type="caution">
    <text evidence="8">The sequence shown here is derived from an EMBL/GenBank/DDBJ whole genome shotgun (WGS) entry which is preliminary data.</text>
</comment>